<evidence type="ECO:0000313" key="2">
    <source>
        <dbReference type="EMBL" id="GAA3731372.1"/>
    </source>
</evidence>
<sequence>MKHSMELQKVHIWLRTAVLGVALAGVLSGCASADESDGAEDADPNAEAAAQLSQAQIVQFNEAKVVPERSESGTYSTLATVRRMEELREKATVDKADCMDAVNRWGRLAAVRQAPASLATFVDGDATITHLLIELSDSESERALATEVPEECASYTASVGGEEATSYHVNELDLAQIGAGSRAFLVTSGPEGQRTRMHNLTYRGDGYLGVTAVLNGGEDAEETLVEFTKTALERERTVLS</sequence>
<organism evidence="2 3">
    <name type="scientific">Salinactinospora qingdaonensis</name>
    <dbReference type="NCBI Taxonomy" id="702744"/>
    <lineage>
        <taxon>Bacteria</taxon>
        <taxon>Bacillati</taxon>
        <taxon>Actinomycetota</taxon>
        <taxon>Actinomycetes</taxon>
        <taxon>Streptosporangiales</taxon>
        <taxon>Nocardiopsidaceae</taxon>
        <taxon>Salinactinospora</taxon>
    </lineage>
</organism>
<proteinExistence type="predicted"/>
<reference evidence="3" key="1">
    <citation type="journal article" date="2019" name="Int. J. Syst. Evol. Microbiol.">
        <title>The Global Catalogue of Microorganisms (GCM) 10K type strain sequencing project: providing services to taxonomists for standard genome sequencing and annotation.</title>
        <authorList>
            <consortium name="The Broad Institute Genomics Platform"/>
            <consortium name="The Broad Institute Genome Sequencing Center for Infectious Disease"/>
            <person name="Wu L."/>
            <person name="Ma J."/>
        </authorList>
    </citation>
    <scope>NUCLEOTIDE SEQUENCE [LARGE SCALE GENOMIC DNA]</scope>
    <source>
        <strain evidence="3">JCM 17137</strain>
    </source>
</reference>
<dbReference type="RefSeq" id="WP_344967766.1">
    <property type="nucleotide sequence ID" value="NZ_BAABDD010000003.1"/>
</dbReference>
<dbReference type="PROSITE" id="PS51257">
    <property type="entry name" value="PROKAR_LIPOPROTEIN"/>
    <property type="match status" value="1"/>
</dbReference>
<gene>
    <name evidence="2" type="ORF">GCM10022402_10110</name>
</gene>
<comment type="caution">
    <text evidence="2">The sequence shown here is derived from an EMBL/GenBank/DDBJ whole genome shotgun (WGS) entry which is preliminary data.</text>
</comment>
<keyword evidence="1" id="KW-0732">Signal</keyword>
<evidence type="ECO:0008006" key="4">
    <source>
        <dbReference type="Google" id="ProtNLM"/>
    </source>
</evidence>
<protein>
    <recommendedName>
        <fullName evidence="4">PknH-like extracellular domain-containing protein</fullName>
    </recommendedName>
</protein>
<dbReference type="Proteomes" id="UP001500908">
    <property type="component" value="Unassembled WGS sequence"/>
</dbReference>
<name>A0ABP7F5L8_9ACTN</name>
<keyword evidence="3" id="KW-1185">Reference proteome</keyword>
<evidence type="ECO:0000256" key="1">
    <source>
        <dbReference type="SAM" id="SignalP"/>
    </source>
</evidence>
<dbReference type="EMBL" id="BAABDD010000003">
    <property type="protein sequence ID" value="GAA3731372.1"/>
    <property type="molecule type" value="Genomic_DNA"/>
</dbReference>
<evidence type="ECO:0000313" key="3">
    <source>
        <dbReference type="Proteomes" id="UP001500908"/>
    </source>
</evidence>
<feature type="chain" id="PRO_5045866322" description="PknH-like extracellular domain-containing protein" evidence="1">
    <location>
        <begin position="34"/>
        <end position="240"/>
    </location>
</feature>
<feature type="signal peptide" evidence="1">
    <location>
        <begin position="1"/>
        <end position="33"/>
    </location>
</feature>
<accession>A0ABP7F5L8</accession>